<dbReference type="EMBL" id="VSSQ01106104">
    <property type="protein sequence ID" value="MPN45888.1"/>
    <property type="molecule type" value="Genomic_DNA"/>
</dbReference>
<dbReference type="SUPFAM" id="SSF51556">
    <property type="entry name" value="Metallo-dependent hydrolases"/>
    <property type="match status" value="1"/>
</dbReference>
<dbReference type="InterPro" id="IPR006680">
    <property type="entry name" value="Amidohydro-rel"/>
</dbReference>
<accession>A0A645I3Q7</accession>
<name>A0A645I3Q7_9ZZZZ</name>
<evidence type="ECO:0000259" key="1">
    <source>
        <dbReference type="Pfam" id="PF04909"/>
    </source>
</evidence>
<gene>
    <name evidence="2" type="ORF">SDC9_193467</name>
</gene>
<dbReference type="AlphaFoldDB" id="A0A645I3Q7"/>
<proteinExistence type="predicted"/>
<comment type="caution">
    <text evidence="2">The sequence shown here is derived from an EMBL/GenBank/DDBJ whole genome shotgun (WGS) entry which is preliminary data.</text>
</comment>
<organism evidence="2">
    <name type="scientific">bioreactor metagenome</name>
    <dbReference type="NCBI Taxonomy" id="1076179"/>
    <lineage>
        <taxon>unclassified sequences</taxon>
        <taxon>metagenomes</taxon>
        <taxon>ecological metagenomes</taxon>
    </lineage>
</organism>
<dbReference type="InterPro" id="IPR032466">
    <property type="entry name" value="Metal_Hydrolase"/>
</dbReference>
<protein>
    <recommendedName>
        <fullName evidence="1">Amidohydrolase-related domain-containing protein</fullName>
    </recommendedName>
</protein>
<dbReference type="Pfam" id="PF04909">
    <property type="entry name" value="Amidohydro_2"/>
    <property type="match status" value="1"/>
</dbReference>
<sequence>MTAKVAQQYTSPATWRKVLEHYPTLRLDFAHYGKQYNPLAKPPLKALLENTITSEPWFKEIILLMQEYPNIFADFSFTGTDPRFYDQLKQYVDSIEDRQLAGTIMSRSLFGSDFTVNLSKVESYSNYLRIFEASPFSDEEIDGFARQNPMAFLRLDTPTAR</sequence>
<feature type="domain" description="Amidohydrolase-related" evidence="1">
    <location>
        <begin position="8"/>
        <end position="155"/>
    </location>
</feature>
<reference evidence="2" key="1">
    <citation type="submission" date="2019-08" db="EMBL/GenBank/DDBJ databases">
        <authorList>
            <person name="Kucharzyk K."/>
            <person name="Murdoch R.W."/>
            <person name="Higgins S."/>
            <person name="Loffler F."/>
        </authorList>
    </citation>
    <scope>NUCLEOTIDE SEQUENCE</scope>
</reference>
<dbReference type="Gene3D" id="3.20.20.140">
    <property type="entry name" value="Metal-dependent hydrolases"/>
    <property type="match status" value="1"/>
</dbReference>
<evidence type="ECO:0000313" key="2">
    <source>
        <dbReference type="EMBL" id="MPN45888.1"/>
    </source>
</evidence>
<dbReference type="GO" id="GO:0016787">
    <property type="term" value="F:hydrolase activity"/>
    <property type="evidence" value="ECO:0007669"/>
    <property type="project" value="InterPro"/>
</dbReference>